<feature type="region of interest" description="Disordered" evidence="1">
    <location>
        <begin position="1"/>
        <end position="20"/>
    </location>
</feature>
<gene>
    <name evidence="2" type="ORF">T02_12722</name>
</gene>
<dbReference type="OrthoDB" id="10261212at2759"/>
<dbReference type="AlphaFoldDB" id="A0A0V1L763"/>
<keyword evidence="3" id="KW-1185">Reference proteome</keyword>
<dbReference type="EMBL" id="JYDW01000116">
    <property type="protein sequence ID" value="KRZ55368.1"/>
    <property type="molecule type" value="Genomic_DNA"/>
</dbReference>
<sequence length="73" mass="8194">MSMRLVWCSGTPEEEETESPKRLISVAMSQAELPIPTTSTRLSSNPFGRRYSILCITLPWNSVCKPLKFGIYG</sequence>
<evidence type="ECO:0000313" key="2">
    <source>
        <dbReference type="EMBL" id="KRZ55368.1"/>
    </source>
</evidence>
<comment type="caution">
    <text evidence="2">The sequence shown here is derived from an EMBL/GenBank/DDBJ whole genome shotgun (WGS) entry which is preliminary data.</text>
</comment>
<evidence type="ECO:0000256" key="1">
    <source>
        <dbReference type="SAM" id="MobiDB-lite"/>
    </source>
</evidence>
<name>A0A0V1L763_9BILA</name>
<protein>
    <submittedName>
        <fullName evidence="2">Uncharacterized protein</fullName>
    </submittedName>
</protein>
<proteinExistence type="predicted"/>
<accession>A0A0V1L763</accession>
<dbReference type="Proteomes" id="UP000054721">
    <property type="component" value="Unassembled WGS sequence"/>
</dbReference>
<evidence type="ECO:0000313" key="3">
    <source>
        <dbReference type="Proteomes" id="UP000054721"/>
    </source>
</evidence>
<reference evidence="2 3" key="1">
    <citation type="submission" date="2015-05" db="EMBL/GenBank/DDBJ databases">
        <title>Evolution of Trichinella species and genotypes.</title>
        <authorList>
            <person name="Korhonen P.K."/>
            <person name="Edoardo P."/>
            <person name="Giuseppe L.R."/>
            <person name="Gasser R.B."/>
        </authorList>
    </citation>
    <scope>NUCLEOTIDE SEQUENCE [LARGE SCALE GENOMIC DNA]</scope>
    <source>
        <strain evidence="2">ISS10</strain>
    </source>
</reference>
<organism evidence="2 3">
    <name type="scientific">Trichinella nativa</name>
    <dbReference type="NCBI Taxonomy" id="6335"/>
    <lineage>
        <taxon>Eukaryota</taxon>
        <taxon>Metazoa</taxon>
        <taxon>Ecdysozoa</taxon>
        <taxon>Nematoda</taxon>
        <taxon>Enoplea</taxon>
        <taxon>Dorylaimia</taxon>
        <taxon>Trichinellida</taxon>
        <taxon>Trichinellidae</taxon>
        <taxon>Trichinella</taxon>
    </lineage>
</organism>